<feature type="region of interest" description="Disordered" evidence="1">
    <location>
        <begin position="154"/>
        <end position="178"/>
    </location>
</feature>
<feature type="transmembrane region" description="Helical" evidence="2">
    <location>
        <begin position="40"/>
        <end position="61"/>
    </location>
</feature>
<evidence type="ECO:0000256" key="1">
    <source>
        <dbReference type="SAM" id="MobiDB-lite"/>
    </source>
</evidence>
<dbReference type="Proteomes" id="UP000216057">
    <property type="component" value="Unassembled WGS sequence"/>
</dbReference>
<evidence type="ECO:0000313" key="6">
    <source>
        <dbReference type="Proteomes" id="UP000593943"/>
    </source>
</evidence>
<proteinExistence type="predicted"/>
<feature type="transmembrane region" description="Helical" evidence="2">
    <location>
        <begin position="122"/>
        <end position="142"/>
    </location>
</feature>
<keyword evidence="2" id="KW-1133">Transmembrane helix</keyword>
<dbReference type="EMBL" id="CP062938">
    <property type="protein sequence ID" value="QOL32753.1"/>
    <property type="molecule type" value="Genomic_DNA"/>
</dbReference>
<dbReference type="Pfam" id="PF11377">
    <property type="entry name" value="DUF3180"/>
    <property type="match status" value="1"/>
</dbReference>
<dbReference type="InterPro" id="IPR021517">
    <property type="entry name" value="DUF3180"/>
</dbReference>
<organism evidence="3 5">
    <name type="scientific">Bifidobacterium eulemuris</name>
    <dbReference type="NCBI Taxonomy" id="1765219"/>
    <lineage>
        <taxon>Bacteria</taxon>
        <taxon>Bacillati</taxon>
        <taxon>Actinomycetota</taxon>
        <taxon>Actinomycetes</taxon>
        <taxon>Bifidobacteriales</taxon>
        <taxon>Bifidobacteriaceae</taxon>
        <taxon>Bifidobacterium</taxon>
    </lineage>
</organism>
<keyword evidence="6" id="KW-1185">Reference proteome</keyword>
<feature type="transmembrane region" description="Helical" evidence="2">
    <location>
        <begin position="9"/>
        <end position="28"/>
    </location>
</feature>
<keyword evidence="2" id="KW-0812">Transmembrane</keyword>
<dbReference type="Proteomes" id="UP000593943">
    <property type="component" value="Chromosome"/>
</dbReference>
<gene>
    <name evidence="4" type="ORF">BE0216_10140</name>
    <name evidence="3" type="ORF">BEUL_0946</name>
</gene>
<dbReference type="OrthoDB" id="3242755at2"/>
<dbReference type="KEGG" id="beu:BE0216_10140"/>
<keyword evidence="2" id="KW-0472">Membrane</keyword>
<protein>
    <submittedName>
        <fullName evidence="4">DUF3180 domain-containing protein</fullName>
    </submittedName>
</protein>
<reference evidence="4 6" key="2">
    <citation type="submission" date="2020-10" db="EMBL/GenBank/DDBJ databases">
        <title>Genome sequencing of Bifidobacterium eulemuris_DSMZ_100216.</title>
        <authorList>
            <person name="Kim J."/>
        </authorList>
    </citation>
    <scope>NUCLEOTIDE SEQUENCE [LARGE SCALE GENOMIC DNA]</scope>
    <source>
        <strain evidence="4 6">DSM 100216</strain>
    </source>
</reference>
<evidence type="ECO:0000313" key="5">
    <source>
        <dbReference type="Proteomes" id="UP000216057"/>
    </source>
</evidence>
<evidence type="ECO:0000313" key="3">
    <source>
        <dbReference type="EMBL" id="OZG68636.1"/>
    </source>
</evidence>
<accession>A0A261GCD4</accession>
<dbReference type="EMBL" id="MWWZ01000005">
    <property type="protein sequence ID" value="OZG68636.1"/>
    <property type="molecule type" value="Genomic_DNA"/>
</dbReference>
<reference evidence="3 5" key="1">
    <citation type="journal article" date="2017" name="BMC Genomics">
        <title>Comparative genomic and phylogenomic analyses of the Bifidobacteriaceae family.</title>
        <authorList>
            <person name="Lugli G.A."/>
            <person name="Milani C."/>
            <person name="Turroni F."/>
            <person name="Duranti S."/>
            <person name="Mancabelli L."/>
            <person name="Mangifesta M."/>
            <person name="Ferrario C."/>
            <person name="Modesto M."/>
            <person name="Mattarelli P."/>
            <person name="Jiri K."/>
            <person name="van Sinderen D."/>
            <person name="Ventura M."/>
        </authorList>
    </citation>
    <scope>NUCLEOTIDE SEQUENCE [LARGE SCALE GENOMIC DNA]</scope>
    <source>
        <strain evidence="3 5">DSM 100216</strain>
    </source>
</reference>
<dbReference type="RefSeq" id="WP_094636564.1">
    <property type="nucleotide sequence ID" value="NZ_CP062938.1"/>
</dbReference>
<dbReference type="AlphaFoldDB" id="A0A261GCD4"/>
<evidence type="ECO:0000313" key="4">
    <source>
        <dbReference type="EMBL" id="QOL32753.1"/>
    </source>
</evidence>
<name>A0A261GCD4_9BIFI</name>
<evidence type="ECO:0000256" key="2">
    <source>
        <dbReference type="SAM" id="Phobius"/>
    </source>
</evidence>
<sequence length="178" mass="19074">MNARRTPWWYYLIAIVLGLMGGAGIAVYDERSGASLLGAPWFVSVLLAVLGIIVLVLALQVHKYATTDPRKRPNTFVNPTLAVYTLVLAKALGLAGAALAGWYGGQALLSIAHMEADYYTQVVLECAFAVVVCLADMVIGIVGEWLCQLPPTEGAEHPKMKKAARDRRMAGAVSKSAD</sequence>
<feature type="transmembrane region" description="Helical" evidence="2">
    <location>
        <begin position="81"/>
        <end position="102"/>
    </location>
</feature>